<organism evidence="1 2">
    <name type="scientific">Haliovirga abyssi</name>
    <dbReference type="NCBI Taxonomy" id="2996794"/>
    <lineage>
        <taxon>Bacteria</taxon>
        <taxon>Fusobacteriati</taxon>
        <taxon>Fusobacteriota</taxon>
        <taxon>Fusobacteriia</taxon>
        <taxon>Fusobacteriales</taxon>
        <taxon>Haliovirgaceae</taxon>
        <taxon>Haliovirga</taxon>
    </lineage>
</organism>
<evidence type="ECO:0000313" key="2">
    <source>
        <dbReference type="Proteomes" id="UP001321582"/>
    </source>
</evidence>
<proteinExistence type="predicted"/>
<protein>
    <recommendedName>
        <fullName evidence="3">TonB-dependent receptor</fullName>
    </recommendedName>
</protein>
<keyword evidence="2" id="KW-1185">Reference proteome</keyword>
<dbReference type="AlphaFoldDB" id="A0AAU9DQ08"/>
<dbReference type="EMBL" id="AP027059">
    <property type="protein sequence ID" value="BDU50548.1"/>
    <property type="molecule type" value="Genomic_DNA"/>
</dbReference>
<sequence>MKKVLIILFIVISNLALALKLEIKDMITYEKSSYNSTNFILNHSNENFSFYFDLDYINNDKYKFGEERYNFGYYHILNQGFFNIKLNKNVSVKLGRMYHNDVINTPYTLFISSEKQGISGIQIKYSDEKFFFETNWFQLNVLSDLGYPDRGANYRVYGINLSDEWRFGYQESVVYTGRSFDFNYFTNPIPAYMSQSFYNDTNAPWKQYTNENSIMGLFLDRKRKNDYFCSQLLIDDMNWDWIFSPKSKNQNPNKMAWSIGYKKAIKNIGKIGIYNAGSTKYTFEPMGNGTYDKATNTQYGYTYYPDNKYYGNDLNYIDNYIGYKYGENNIAFLVDFEKEINKINLYTSFEYVVSGSKSPENPWHEYTNYSQGGEGTKFLNDKKLEKTLNFSLKLNKNMGKYTLLGGVKLGRIINKLELKEIEEDKKTVGNNIRIYRPSDEIENSFELNIGIEYRF</sequence>
<evidence type="ECO:0008006" key="3">
    <source>
        <dbReference type="Google" id="ProtNLM"/>
    </source>
</evidence>
<reference evidence="1 2" key="1">
    <citation type="submission" date="2022-11" db="EMBL/GenBank/DDBJ databases">
        <title>Haliovirga abyssi gen. nov., sp. nov., a mesophilic fermentative bacterium isolated from the Iheya North hydrothermal field and the proposal of Haliovirgaceae fam. nov.</title>
        <authorList>
            <person name="Miyazaki U."/>
            <person name="Tame A."/>
            <person name="Miyazaki J."/>
            <person name="Takai K."/>
            <person name="Sawayama S."/>
            <person name="Kitajima M."/>
            <person name="Okamoto A."/>
            <person name="Nakagawa S."/>
        </authorList>
    </citation>
    <scope>NUCLEOTIDE SEQUENCE [LARGE SCALE GENOMIC DNA]</scope>
    <source>
        <strain evidence="1 2">IC12</strain>
    </source>
</reference>
<evidence type="ECO:0000313" key="1">
    <source>
        <dbReference type="EMBL" id="BDU50548.1"/>
    </source>
</evidence>
<accession>A0AAU9DQ08</accession>
<dbReference type="KEGG" id="haby:HLVA_11170"/>
<dbReference type="RefSeq" id="WP_307903413.1">
    <property type="nucleotide sequence ID" value="NZ_AP027059.1"/>
</dbReference>
<dbReference type="Proteomes" id="UP001321582">
    <property type="component" value="Chromosome"/>
</dbReference>
<name>A0AAU9DQ08_9FUSO</name>
<gene>
    <name evidence="1" type="ORF">HLVA_11170</name>
</gene>